<reference evidence="6 7" key="1">
    <citation type="submission" date="2019-03" db="EMBL/GenBank/DDBJ databases">
        <title>Freshwater and sediment microbial communities from various areas in North America, analyzing microbe dynamics in response to fracking.</title>
        <authorList>
            <person name="Lamendella R."/>
        </authorList>
    </citation>
    <scope>NUCLEOTIDE SEQUENCE [LARGE SCALE GENOMIC DNA]</scope>
    <source>
        <strain evidence="6 7">175.2</strain>
    </source>
</reference>
<gene>
    <name evidence="5" type="primary">yciB</name>
    <name evidence="6" type="ORF">EDC90_1003116</name>
</gene>
<comment type="caution">
    <text evidence="6">The sequence shown here is derived from an EMBL/GenBank/DDBJ whole genome shotgun (WGS) entry which is preliminary data.</text>
</comment>
<proteinExistence type="inferred from homology"/>
<dbReference type="GO" id="GO:0005886">
    <property type="term" value="C:plasma membrane"/>
    <property type="evidence" value="ECO:0007669"/>
    <property type="project" value="UniProtKB-SubCell"/>
</dbReference>
<organism evidence="6 7">
    <name type="scientific">Martelella mediterranea</name>
    <dbReference type="NCBI Taxonomy" id="293089"/>
    <lineage>
        <taxon>Bacteria</taxon>
        <taxon>Pseudomonadati</taxon>
        <taxon>Pseudomonadota</taxon>
        <taxon>Alphaproteobacteria</taxon>
        <taxon>Hyphomicrobiales</taxon>
        <taxon>Aurantimonadaceae</taxon>
        <taxon>Martelella</taxon>
    </lineage>
</organism>
<keyword evidence="2 5" id="KW-0812">Transmembrane</keyword>
<feature type="transmembrane region" description="Helical" evidence="5">
    <location>
        <begin position="125"/>
        <end position="145"/>
    </location>
</feature>
<dbReference type="Proteomes" id="UP000295097">
    <property type="component" value="Unassembled WGS sequence"/>
</dbReference>
<evidence type="ECO:0000256" key="5">
    <source>
        <dbReference type="HAMAP-Rule" id="MF_00189"/>
    </source>
</evidence>
<feature type="transmembrane region" description="Helical" evidence="5">
    <location>
        <begin position="94"/>
        <end position="113"/>
    </location>
</feature>
<evidence type="ECO:0000256" key="1">
    <source>
        <dbReference type="ARBA" id="ARBA00022475"/>
    </source>
</evidence>
<keyword evidence="3 5" id="KW-1133">Transmembrane helix</keyword>
<dbReference type="HAMAP" id="MF_00189">
    <property type="entry name" value="YciB"/>
    <property type="match status" value="1"/>
</dbReference>
<dbReference type="PANTHER" id="PTHR36917:SF1">
    <property type="entry name" value="INNER MEMBRANE-SPANNING PROTEIN YCIB"/>
    <property type="match status" value="1"/>
</dbReference>
<dbReference type="EMBL" id="SMAR01000003">
    <property type="protein sequence ID" value="TCT43107.1"/>
    <property type="molecule type" value="Genomic_DNA"/>
</dbReference>
<keyword evidence="7" id="KW-1185">Reference proteome</keyword>
<evidence type="ECO:0000256" key="3">
    <source>
        <dbReference type="ARBA" id="ARBA00022989"/>
    </source>
</evidence>
<feature type="transmembrane region" description="Helical" evidence="5">
    <location>
        <begin position="60"/>
        <end position="88"/>
    </location>
</feature>
<dbReference type="PANTHER" id="PTHR36917">
    <property type="entry name" value="INTRACELLULAR SEPTATION PROTEIN A-RELATED"/>
    <property type="match status" value="1"/>
</dbReference>
<evidence type="ECO:0000313" key="7">
    <source>
        <dbReference type="Proteomes" id="UP000295097"/>
    </source>
</evidence>
<evidence type="ECO:0000256" key="4">
    <source>
        <dbReference type="ARBA" id="ARBA00023136"/>
    </source>
</evidence>
<comment type="subcellular location">
    <subcellularLocation>
        <location evidence="5">Cell inner membrane</location>
        <topology evidence="5">Multi-pass membrane protein</topology>
    </subcellularLocation>
</comment>
<comment type="function">
    <text evidence="5">Plays a role in cell envelope biogenesis, maintenance of cell envelope integrity and membrane homeostasis.</text>
</comment>
<sequence>MLTAATINQDWRIMTKAPQKLNTEPKEDPLLKLAFELGPLLIFFFANLRGEWLMKTFPVLAPIGTPLLVATALFMAATVISLVLSKIFMGKIPIMPLVSGVVVLVFGALSIGLQNEVFIKMKPTIVNGLFAAVLLGGLFFGKSLLGYVFHSAFQLDDEGWKKLTLRWGLFFVFLAILNEVVWRNFSADTWVNFKVWATMPITIIFTLSQMPLIMRHSLEPIGGEEKKDES</sequence>
<dbReference type="NCBIfam" id="NF001323">
    <property type="entry name" value="PRK00259.1-1"/>
    <property type="match status" value="1"/>
</dbReference>
<name>A0A4R3NWR3_9HYPH</name>
<dbReference type="Pfam" id="PF04279">
    <property type="entry name" value="IspA"/>
    <property type="match status" value="1"/>
</dbReference>
<protein>
    <recommendedName>
        <fullName evidence="5">Inner membrane-spanning protein YciB</fullName>
    </recommendedName>
</protein>
<feature type="transmembrane region" description="Helical" evidence="5">
    <location>
        <begin position="193"/>
        <end position="214"/>
    </location>
</feature>
<keyword evidence="1 5" id="KW-1003">Cell membrane</keyword>
<keyword evidence="4 5" id="KW-0472">Membrane</keyword>
<feature type="transmembrane region" description="Helical" evidence="5">
    <location>
        <begin position="165"/>
        <end position="181"/>
    </location>
</feature>
<evidence type="ECO:0000256" key="2">
    <source>
        <dbReference type="ARBA" id="ARBA00022692"/>
    </source>
</evidence>
<keyword evidence="5" id="KW-0997">Cell inner membrane</keyword>
<dbReference type="InterPro" id="IPR006008">
    <property type="entry name" value="YciB"/>
</dbReference>
<comment type="similarity">
    <text evidence="5">Belongs to the YciB family.</text>
</comment>
<accession>A0A4R3NWR3</accession>
<dbReference type="AlphaFoldDB" id="A0A4R3NWR3"/>
<evidence type="ECO:0000313" key="6">
    <source>
        <dbReference type="EMBL" id="TCT43107.1"/>
    </source>
</evidence>